<dbReference type="InterPro" id="IPR020845">
    <property type="entry name" value="AMP-binding_CS"/>
</dbReference>
<dbReference type="InterPro" id="IPR025110">
    <property type="entry name" value="AMP-bd_C"/>
</dbReference>
<dbReference type="AlphaFoldDB" id="A0A6V8LW87"/>
<dbReference type="PANTHER" id="PTHR43352:SF1">
    <property type="entry name" value="ANTHRANILATE--COA LIGASE"/>
    <property type="match status" value="1"/>
</dbReference>
<evidence type="ECO:0000313" key="6">
    <source>
        <dbReference type="Proteomes" id="UP000494245"/>
    </source>
</evidence>
<evidence type="ECO:0000256" key="2">
    <source>
        <dbReference type="SAM" id="Phobius"/>
    </source>
</evidence>
<sequence>MMEGRNAAWDLLELGHSLGAERTAYLFGGSNLTYGALKERSLRFASYLDARGVRPGERVLLVLPDTPAFVCAFLGAMLAGACPVPVNTTLKPSDYAFLLEDSGARLLLTVPGHPSLEAAGPDRPAVTCGDLGPPDLDEAPEGFAPRPADPAHPGFMLYSSGSTGNPKGVPHAQENLLVPHRTWGRVLELGPSDVVFSSSKLFFAYGLLASLALPLAAGAATALFPGKPGPGDAFDLMALHRPTAFFGVPTLYNAMLRVYEPAMKPFVPALCYSAGEALPPLLHEEWLRLAGREILDGIGSTEAFNVFVSNRKGRSRAGSAGQPVPGFEVRLVDDEGGDAPPGSEGHLLIRGEGLCRGYWNRPDKTREAMLPGGWLRTGDVFVEEGGFFSHRGRSDDMLKSGGQWVSPVRVEEELLRHPAVAECAVAARRAAGAEVVCAFVVPAPGAVPGKALDLEWRRFLLERLPQHMCPARFECVSELPRTSTGKVRRFVLRQG</sequence>
<dbReference type="GO" id="GO:0018858">
    <property type="term" value="F:benzoate-CoA ligase activity"/>
    <property type="evidence" value="ECO:0007669"/>
    <property type="project" value="UniProtKB-EC"/>
</dbReference>
<keyword evidence="6" id="KW-1185">Reference proteome</keyword>
<accession>A0A6V8LW87</accession>
<feature type="domain" description="AMP-dependent synthetase/ligase" evidence="3">
    <location>
        <begin position="21"/>
        <end position="359"/>
    </location>
</feature>
<keyword evidence="2" id="KW-0812">Transmembrane</keyword>
<dbReference type="PROSITE" id="PS00455">
    <property type="entry name" value="AMP_BINDING"/>
    <property type="match status" value="1"/>
</dbReference>
<reference evidence="5 6" key="2">
    <citation type="submission" date="2020-05" db="EMBL/GenBank/DDBJ databases">
        <title>Draft genome sequence of Desulfovibrio sp. strainFSS-1.</title>
        <authorList>
            <person name="Shimoshige H."/>
            <person name="Kobayashi H."/>
            <person name="Maekawa T."/>
        </authorList>
    </citation>
    <scope>NUCLEOTIDE SEQUENCE [LARGE SCALE GENOMIC DNA]</scope>
    <source>
        <strain evidence="5 6">SIID29052-01</strain>
    </source>
</reference>
<comment type="caution">
    <text evidence="5">The sequence shown here is derived from an EMBL/GenBank/DDBJ whole genome shotgun (WGS) entry which is preliminary data.</text>
</comment>
<proteinExistence type="predicted"/>
<dbReference type="GO" id="GO:0044550">
    <property type="term" value="P:secondary metabolite biosynthetic process"/>
    <property type="evidence" value="ECO:0007669"/>
    <property type="project" value="TreeGrafter"/>
</dbReference>
<dbReference type="InterPro" id="IPR042099">
    <property type="entry name" value="ANL_N_sf"/>
</dbReference>
<name>A0A6V8LW87_9BACT</name>
<dbReference type="SUPFAM" id="SSF56801">
    <property type="entry name" value="Acetyl-CoA synthetase-like"/>
    <property type="match status" value="1"/>
</dbReference>
<dbReference type="NCBIfam" id="TIGR02262">
    <property type="entry name" value="benz_CoA_lig"/>
    <property type="match status" value="1"/>
</dbReference>
<dbReference type="GO" id="GO:0005524">
    <property type="term" value="F:ATP binding"/>
    <property type="evidence" value="ECO:0007669"/>
    <property type="project" value="InterPro"/>
</dbReference>
<dbReference type="EC" id="6.2.1.25" evidence="5"/>
<organism evidence="5 6">
    <name type="scientific">Fundidesulfovibrio magnetotacticus</name>
    <dbReference type="NCBI Taxonomy" id="2730080"/>
    <lineage>
        <taxon>Bacteria</taxon>
        <taxon>Pseudomonadati</taxon>
        <taxon>Thermodesulfobacteriota</taxon>
        <taxon>Desulfovibrionia</taxon>
        <taxon>Desulfovibrionales</taxon>
        <taxon>Desulfovibrionaceae</taxon>
        <taxon>Fundidesulfovibrio</taxon>
    </lineage>
</organism>
<keyword evidence="2" id="KW-1133">Transmembrane helix</keyword>
<reference evidence="5 6" key="1">
    <citation type="submission" date="2020-04" db="EMBL/GenBank/DDBJ databases">
        <authorList>
            <consortium name="Desulfovibrio sp. FSS-1 genome sequencing consortium"/>
            <person name="Shimoshige H."/>
            <person name="Kobayashi H."/>
            <person name="Maekawa T."/>
        </authorList>
    </citation>
    <scope>NUCLEOTIDE SEQUENCE [LARGE SCALE GENOMIC DNA]</scope>
    <source>
        <strain evidence="5 6">SIID29052-01</strain>
    </source>
</reference>
<evidence type="ECO:0000313" key="5">
    <source>
        <dbReference type="EMBL" id="GFK93927.1"/>
    </source>
</evidence>
<dbReference type="Proteomes" id="UP000494245">
    <property type="component" value="Unassembled WGS sequence"/>
</dbReference>
<dbReference type="InterPro" id="IPR000873">
    <property type="entry name" value="AMP-dep_synth/lig_dom"/>
</dbReference>
<dbReference type="Pfam" id="PF13193">
    <property type="entry name" value="AMP-binding_C"/>
    <property type="match status" value="1"/>
</dbReference>
<feature type="domain" description="AMP-binding enzyme C-terminal" evidence="4">
    <location>
        <begin position="410"/>
        <end position="486"/>
    </location>
</feature>
<keyword evidence="1 5" id="KW-0436">Ligase</keyword>
<evidence type="ECO:0000259" key="3">
    <source>
        <dbReference type="Pfam" id="PF00501"/>
    </source>
</evidence>
<dbReference type="InterPro" id="IPR011957">
    <property type="entry name" value="Benz_CoA_lig"/>
</dbReference>
<dbReference type="InterPro" id="IPR045851">
    <property type="entry name" value="AMP-bd_C_sf"/>
</dbReference>
<protein>
    <submittedName>
        <fullName evidence="5">Benzoate--CoA ligase</fullName>
        <ecNumber evidence="5">6.2.1.25</ecNumber>
    </submittedName>
</protein>
<keyword evidence="2" id="KW-0472">Membrane</keyword>
<dbReference type="Gene3D" id="3.30.300.30">
    <property type="match status" value="1"/>
</dbReference>
<dbReference type="Pfam" id="PF00501">
    <property type="entry name" value="AMP-binding"/>
    <property type="match status" value="1"/>
</dbReference>
<gene>
    <name evidence="5" type="primary">bclA</name>
    <name evidence="5" type="ORF">NNJEOMEG_01765</name>
</gene>
<dbReference type="EMBL" id="BLTE01000007">
    <property type="protein sequence ID" value="GFK93927.1"/>
    <property type="molecule type" value="Genomic_DNA"/>
</dbReference>
<dbReference type="PANTHER" id="PTHR43352">
    <property type="entry name" value="ACETYL-COA SYNTHETASE"/>
    <property type="match status" value="1"/>
</dbReference>
<evidence type="ECO:0000256" key="1">
    <source>
        <dbReference type="ARBA" id="ARBA00022598"/>
    </source>
</evidence>
<feature type="transmembrane region" description="Helical" evidence="2">
    <location>
        <begin position="202"/>
        <end position="224"/>
    </location>
</feature>
<dbReference type="RefSeq" id="WP_173083490.1">
    <property type="nucleotide sequence ID" value="NZ_BLTE01000007.1"/>
</dbReference>
<dbReference type="Gene3D" id="3.40.50.12780">
    <property type="entry name" value="N-terminal domain of ligase-like"/>
    <property type="match status" value="1"/>
</dbReference>
<evidence type="ECO:0000259" key="4">
    <source>
        <dbReference type="Pfam" id="PF13193"/>
    </source>
</evidence>